<protein>
    <submittedName>
        <fullName evidence="2">Uncharacterized protein</fullName>
    </submittedName>
</protein>
<keyword evidence="3" id="KW-1185">Reference proteome</keyword>
<evidence type="ECO:0000313" key="2">
    <source>
        <dbReference type="EMBL" id="PTU75634.1"/>
    </source>
</evidence>
<dbReference type="Proteomes" id="UP000244052">
    <property type="component" value="Unassembled WGS sequence"/>
</dbReference>
<comment type="caution">
    <text evidence="2">The sequence shown here is derived from an EMBL/GenBank/DDBJ whole genome shotgun (WGS) entry which is preliminary data.</text>
</comment>
<proteinExistence type="predicted"/>
<dbReference type="AlphaFoldDB" id="A0A2T5PD53"/>
<evidence type="ECO:0000256" key="1">
    <source>
        <dbReference type="SAM" id="MobiDB-lite"/>
    </source>
</evidence>
<sequence length="66" mass="7530">MLTAATATPEWRQRRDRYINHLMACRACYAPAGRYCANGVTLRDQYDNEPMEPPLSCEPLKEPKSA</sequence>
<accession>A0A2T5PD53</accession>
<dbReference type="EMBL" id="QASO01000142">
    <property type="protein sequence ID" value="PTU75634.1"/>
    <property type="molecule type" value="Genomic_DNA"/>
</dbReference>
<gene>
    <name evidence="2" type="ORF">DBO86_25495</name>
</gene>
<evidence type="ECO:0000313" key="3">
    <source>
        <dbReference type="Proteomes" id="UP000244052"/>
    </source>
</evidence>
<organism evidence="2 3">
    <name type="scientific">Ectopseudomonas oleovorans</name>
    <name type="common">Pseudomonas oleovorans</name>
    <dbReference type="NCBI Taxonomy" id="301"/>
    <lineage>
        <taxon>Bacteria</taxon>
        <taxon>Pseudomonadati</taxon>
        <taxon>Pseudomonadota</taxon>
        <taxon>Gammaproteobacteria</taxon>
        <taxon>Pseudomonadales</taxon>
        <taxon>Pseudomonadaceae</taxon>
        <taxon>Ectopseudomonas</taxon>
    </lineage>
</organism>
<feature type="region of interest" description="Disordered" evidence="1">
    <location>
        <begin position="47"/>
        <end position="66"/>
    </location>
</feature>
<reference evidence="2 3" key="1">
    <citation type="submission" date="2018-04" db="EMBL/GenBank/DDBJ databases">
        <title>Pseudomonas sp. nov., isolated from mangrove soil.</title>
        <authorList>
            <person name="Chen C."/>
        </authorList>
    </citation>
    <scope>NUCLEOTIDE SEQUENCE [LARGE SCALE GENOMIC DNA]</scope>
    <source>
        <strain evidence="2 3">JCM 14246</strain>
    </source>
</reference>
<name>A0A2T5PD53_ECTOL</name>